<evidence type="ECO:0000313" key="1">
    <source>
        <dbReference type="EMBL" id="JAC58860.1"/>
    </source>
</evidence>
<protein>
    <recommendedName>
        <fullName evidence="2">DUF4371 domain-containing protein</fullName>
    </recommendedName>
</protein>
<reference evidence="1" key="1">
    <citation type="journal article" date="2014" name="BMC Genomics">
        <title>Characterizing the developmental transcriptome of the oriental fruit fly, Bactrocera dorsalis (Diptera: Tephritidae) through comparative genomic analysis with Drosophila melanogaster utilizing modENCODE datasets.</title>
        <authorList>
            <person name="Geib S.M."/>
            <person name="Calla B."/>
            <person name="Hall B."/>
            <person name="Hou S."/>
            <person name="Manoukis N.C."/>
        </authorList>
    </citation>
    <scope>NUCLEOTIDE SEQUENCE</scope>
    <source>
        <strain evidence="1">Punador</strain>
    </source>
</reference>
<name>A0A034WXC5_BACDO</name>
<dbReference type="PANTHER" id="PTHR37162:SF1">
    <property type="entry name" value="BED-TYPE DOMAIN-CONTAINING PROTEIN"/>
    <property type="match status" value="1"/>
</dbReference>
<dbReference type="EMBL" id="GAKP01000092">
    <property type="protein sequence ID" value="JAC58860.1"/>
    <property type="molecule type" value="Transcribed_RNA"/>
</dbReference>
<dbReference type="InterPro" id="IPR012337">
    <property type="entry name" value="RNaseH-like_sf"/>
</dbReference>
<accession>A0A034WXC5</accession>
<dbReference type="SUPFAM" id="SSF53098">
    <property type="entry name" value="Ribonuclease H-like"/>
    <property type="match status" value="1"/>
</dbReference>
<sequence length="99" mass="10982">MRRDVFVSTFLKIVGLESGNAEAIVDSVKNVLSSYKLDIKNLIGIGTDNANGMTGKNHNVFTELKKETPTQILIRCVCHSVQLAISQVCKHHLPENLEF</sequence>
<proteinExistence type="predicted"/>
<organism evidence="1">
    <name type="scientific">Bactrocera dorsalis</name>
    <name type="common">Oriental fruit fly</name>
    <name type="synonym">Dacus dorsalis</name>
    <dbReference type="NCBI Taxonomy" id="27457"/>
    <lineage>
        <taxon>Eukaryota</taxon>
        <taxon>Metazoa</taxon>
        <taxon>Ecdysozoa</taxon>
        <taxon>Arthropoda</taxon>
        <taxon>Hexapoda</taxon>
        <taxon>Insecta</taxon>
        <taxon>Pterygota</taxon>
        <taxon>Neoptera</taxon>
        <taxon>Endopterygota</taxon>
        <taxon>Diptera</taxon>
        <taxon>Brachycera</taxon>
        <taxon>Muscomorpha</taxon>
        <taxon>Tephritoidea</taxon>
        <taxon>Tephritidae</taxon>
        <taxon>Bactrocera</taxon>
        <taxon>Bactrocera</taxon>
    </lineage>
</organism>
<dbReference type="PANTHER" id="PTHR37162">
    <property type="entry name" value="HAT FAMILY DIMERISATION DOMAINCONTAINING PROTEIN-RELATED"/>
    <property type="match status" value="1"/>
</dbReference>
<dbReference type="AlphaFoldDB" id="A0A034WXC5"/>
<evidence type="ECO:0008006" key="2">
    <source>
        <dbReference type="Google" id="ProtNLM"/>
    </source>
</evidence>